<dbReference type="InterPro" id="IPR005119">
    <property type="entry name" value="LysR_subst-bd"/>
</dbReference>
<dbReference type="GO" id="GO:0003677">
    <property type="term" value="F:DNA binding"/>
    <property type="evidence" value="ECO:0007669"/>
    <property type="project" value="UniProtKB-KW"/>
</dbReference>
<dbReference type="Gene3D" id="1.10.10.10">
    <property type="entry name" value="Winged helix-like DNA-binding domain superfamily/Winged helix DNA-binding domain"/>
    <property type="match status" value="1"/>
</dbReference>
<comment type="similarity">
    <text evidence="1">Belongs to the LysR transcriptional regulatory family.</text>
</comment>
<name>A0AA37TSP5_9RHOB</name>
<evidence type="ECO:0000256" key="3">
    <source>
        <dbReference type="ARBA" id="ARBA00023125"/>
    </source>
</evidence>
<proteinExistence type="inferred from homology"/>
<sequence>MPLRFTLRQLEYLVAVGDSGSIALAAEKVNVSSPSISAAISQLEAEFGLALFVRKHAHGLSLTQGGRQFVAQARQVLTEAGRLNELANQITGKVRGPLSVGCLVTFAQMVLPQLRLSFVQQFPQVDFTQVELNQVEIFAALRSANLDIALTYDLDIPADLNFIPLVTLPPYAVMAPTHPLGQRDQVTPGDLAEYPMILLDLPLSSDYFLSHFTAQNLRPSIVERTRDMGVMQSMVANGFGYSIANIRPLTDAAPDGRRLHYIPLAGAVRPMKLGLALADGAGISLTVQAFIDHARAKITLNSTPGLHLTVPRSS</sequence>
<dbReference type="GO" id="GO:0003700">
    <property type="term" value="F:DNA-binding transcription factor activity"/>
    <property type="evidence" value="ECO:0007669"/>
    <property type="project" value="InterPro"/>
</dbReference>
<evidence type="ECO:0000256" key="1">
    <source>
        <dbReference type="ARBA" id="ARBA00009437"/>
    </source>
</evidence>
<comment type="caution">
    <text evidence="6">The sequence shown here is derived from an EMBL/GenBank/DDBJ whole genome shotgun (WGS) entry which is preliminary data.</text>
</comment>
<dbReference type="Pfam" id="PF03466">
    <property type="entry name" value="LysR_substrate"/>
    <property type="match status" value="1"/>
</dbReference>
<dbReference type="PROSITE" id="PS50931">
    <property type="entry name" value="HTH_LYSR"/>
    <property type="match status" value="1"/>
</dbReference>
<dbReference type="PANTHER" id="PTHR30346">
    <property type="entry name" value="TRANSCRIPTIONAL DUAL REGULATOR HCAR-RELATED"/>
    <property type="match status" value="1"/>
</dbReference>
<dbReference type="Proteomes" id="UP001157355">
    <property type="component" value="Unassembled WGS sequence"/>
</dbReference>
<dbReference type="InterPro" id="IPR036390">
    <property type="entry name" value="WH_DNA-bd_sf"/>
</dbReference>
<dbReference type="InterPro" id="IPR000847">
    <property type="entry name" value="LysR_HTH_N"/>
</dbReference>
<dbReference type="RefSeq" id="WP_284325241.1">
    <property type="nucleotide sequence ID" value="NZ_BSPP01000007.1"/>
</dbReference>
<accession>A0AA37TSP5</accession>
<dbReference type="InterPro" id="IPR036388">
    <property type="entry name" value="WH-like_DNA-bd_sf"/>
</dbReference>
<protein>
    <submittedName>
        <fullName evidence="6">LysR family transcriptional regulator</fullName>
    </submittedName>
</protein>
<dbReference type="Pfam" id="PF00126">
    <property type="entry name" value="HTH_1"/>
    <property type="match status" value="1"/>
</dbReference>
<evidence type="ECO:0000313" key="7">
    <source>
        <dbReference type="Proteomes" id="UP001157355"/>
    </source>
</evidence>
<dbReference type="GO" id="GO:0032993">
    <property type="term" value="C:protein-DNA complex"/>
    <property type="evidence" value="ECO:0007669"/>
    <property type="project" value="TreeGrafter"/>
</dbReference>
<feature type="domain" description="HTH lysR-type" evidence="5">
    <location>
        <begin position="5"/>
        <end position="63"/>
    </location>
</feature>
<dbReference type="AlphaFoldDB" id="A0AA37TSP5"/>
<keyword evidence="4" id="KW-0804">Transcription</keyword>
<evidence type="ECO:0000256" key="4">
    <source>
        <dbReference type="ARBA" id="ARBA00023163"/>
    </source>
</evidence>
<keyword evidence="7" id="KW-1185">Reference proteome</keyword>
<dbReference type="PRINTS" id="PR00039">
    <property type="entry name" value="HTHLYSR"/>
</dbReference>
<dbReference type="SUPFAM" id="SSF53850">
    <property type="entry name" value="Periplasmic binding protein-like II"/>
    <property type="match status" value="1"/>
</dbReference>
<reference evidence="6 7" key="1">
    <citation type="journal article" date="2014" name="Int. J. Syst. Evol. Microbiol.">
        <title>Complete genome sequence of Corynebacterium casei LMG S-19264T (=DSM 44701T), isolated from a smear-ripened cheese.</title>
        <authorList>
            <consortium name="US DOE Joint Genome Institute (JGI-PGF)"/>
            <person name="Walter F."/>
            <person name="Albersmeier A."/>
            <person name="Kalinowski J."/>
            <person name="Ruckert C."/>
        </authorList>
    </citation>
    <scope>NUCLEOTIDE SEQUENCE [LARGE SCALE GENOMIC DNA]</scope>
    <source>
        <strain evidence="6 7">NBRC 111766</strain>
    </source>
</reference>
<keyword evidence="2" id="KW-0805">Transcription regulation</keyword>
<evidence type="ECO:0000259" key="5">
    <source>
        <dbReference type="PROSITE" id="PS50931"/>
    </source>
</evidence>
<dbReference type="FunFam" id="1.10.10.10:FF:000001">
    <property type="entry name" value="LysR family transcriptional regulator"/>
    <property type="match status" value="1"/>
</dbReference>
<dbReference type="EMBL" id="BSPP01000007">
    <property type="protein sequence ID" value="GLS87059.1"/>
    <property type="molecule type" value="Genomic_DNA"/>
</dbReference>
<evidence type="ECO:0000313" key="6">
    <source>
        <dbReference type="EMBL" id="GLS87059.1"/>
    </source>
</evidence>
<dbReference type="SUPFAM" id="SSF46785">
    <property type="entry name" value="Winged helix' DNA-binding domain"/>
    <property type="match status" value="1"/>
</dbReference>
<gene>
    <name evidence="6" type="ORF">GCM10010873_20330</name>
</gene>
<dbReference type="PANTHER" id="PTHR30346:SF0">
    <property type="entry name" value="HCA OPERON TRANSCRIPTIONAL ACTIVATOR HCAR"/>
    <property type="match status" value="1"/>
</dbReference>
<dbReference type="CDD" id="cd08412">
    <property type="entry name" value="PBP2_PAO1_like"/>
    <property type="match status" value="1"/>
</dbReference>
<organism evidence="6 7">
    <name type="scientific">Cypionkella aquatica</name>
    <dbReference type="NCBI Taxonomy" id="1756042"/>
    <lineage>
        <taxon>Bacteria</taxon>
        <taxon>Pseudomonadati</taxon>
        <taxon>Pseudomonadota</taxon>
        <taxon>Alphaproteobacteria</taxon>
        <taxon>Rhodobacterales</taxon>
        <taxon>Paracoccaceae</taxon>
        <taxon>Cypionkella</taxon>
    </lineage>
</organism>
<dbReference type="Gene3D" id="3.40.190.10">
    <property type="entry name" value="Periplasmic binding protein-like II"/>
    <property type="match status" value="2"/>
</dbReference>
<keyword evidence="3" id="KW-0238">DNA-binding</keyword>
<evidence type="ECO:0000256" key="2">
    <source>
        <dbReference type="ARBA" id="ARBA00023015"/>
    </source>
</evidence>